<dbReference type="AlphaFoldDB" id="A0A2K1IFH3"/>
<dbReference type="Proteomes" id="UP000006727">
    <property type="component" value="Chromosome 24"/>
</dbReference>
<protein>
    <submittedName>
        <fullName evidence="1 2">Uncharacterized protein</fullName>
    </submittedName>
</protein>
<dbReference type="EMBL" id="ABEU02000024">
    <property type="protein sequence ID" value="PNR28028.1"/>
    <property type="molecule type" value="Genomic_DNA"/>
</dbReference>
<name>A0A2K1IFH3_PHYPA</name>
<evidence type="ECO:0000313" key="3">
    <source>
        <dbReference type="Proteomes" id="UP000006727"/>
    </source>
</evidence>
<dbReference type="EnsemblPlants" id="Pp3c24_4500V3.1">
    <property type="protein sequence ID" value="Pp3c24_4500V3.1"/>
    <property type="gene ID" value="Pp3c24_4500"/>
</dbReference>
<evidence type="ECO:0000313" key="1">
    <source>
        <dbReference type="EMBL" id="PNR28028.1"/>
    </source>
</evidence>
<dbReference type="InParanoid" id="A0A2K1IFH3"/>
<reference evidence="2" key="3">
    <citation type="submission" date="2020-12" db="UniProtKB">
        <authorList>
            <consortium name="EnsemblPlants"/>
        </authorList>
    </citation>
    <scope>IDENTIFICATION</scope>
</reference>
<organism evidence="1">
    <name type="scientific">Physcomitrium patens</name>
    <name type="common">Spreading-leaved earth moss</name>
    <name type="synonym">Physcomitrella patens</name>
    <dbReference type="NCBI Taxonomy" id="3218"/>
    <lineage>
        <taxon>Eukaryota</taxon>
        <taxon>Viridiplantae</taxon>
        <taxon>Streptophyta</taxon>
        <taxon>Embryophyta</taxon>
        <taxon>Bryophyta</taxon>
        <taxon>Bryophytina</taxon>
        <taxon>Bryopsida</taxon>
        <taxon>Funariidae</taxon>
        <taxon>Funariales</taxon>
        <taxon>Funariaceae</taxon>
        <taxon>Physcomitrium</taxon>
    </lineage>
</organism>
<evidence type="ECO:0000313" key="2">
    <source>
        <dbReference type="EnsemblPlants" id="Pp3c24_4500V3.1"/>
    </source>
</evidence>
<proteinExistence type="predicted"/>
<accession>A0A2K1IFH3</accession>
<dbReference type="Gramene" id="Pp3c24_4500V3.1">
    <property type="protein sequence ID" value="Pp3c24_4500V3.1"/>
    <property type="gene ID" value="Pp3c24_4500"/>
</dbReference>
<reference evidence="1 3" key="2">
    <citation type="journal article" date="2018" name="Plant J.">
        <title>The Physcomitrella patens chromosome-scale assembly reveals moss genome structure and evolution.</title>
        <authorList>
            <person name="Lang D."/>
            <person name="Ullrich K.K."/>
            <person name="Murat F."/>
            <person name="Fuchs J."/>
            <person name="Jenkins J."/>
            <person name="Haas F.B."/>
            <person name="Piednoel M."/>
            <person name="Gundlach H."/>
            <person name="Van Bel M."/>
            <person name="Meyberg R."/>
            <person name="Vives C."/>
            <person name="Morata J."/>
            <person name="Symeonidi A."/>
            <person name="Hiss M."/>
            <person name="Muchero W."/>
            <person name="Kamisugi Y."/>
            <person name="Saleh O."/>
            <person name="Blanc G."/>
            <person name="Decker E.L."/>
            <person name="van Gessel N."/>
            <person name="Grimwood J."/>
            <person name="Hayes R.D."/>
            <person name="Graham S.W."/>
            <person name="Gunter L.E."/>
            <person name="McDaniel S.F."/>
            <person name="Hoernstein S.N.W."/>
            <person name="Larsson A."/>
            <person name="Li F.W."/>
            <person name="Perroud P.F."/>
            <person name="Phillips J."/>
            <person name="Ranjan P."/>
            <person name="Rokshar D.S."/>
            <person name="Rothfels C.J."/>
            <person name="Schneider L."/>
            <person name="Shu S."/>
            <person name="Stevenson D.W."/>
            <person name="Thummler F."/>
            <person name="Tillich M."/>
            <person name="Villarreal Aguilar J.C."/>
            <person name="Widiez T."/>
            <person name="Wong G.K."/>
            <person name="Wymore A."/>
            <person name="Zhang Y."/>
            <person name="Zimmer A.D."/>
            <person name="Quatrano R.S."/>
            <person name="Mayer K.F.X."/>
            <person name="Goodstein D."/>
            <person name="Casacuberta J.M."/>
            <person name="Vandepoele K."/>
            <person name="Reski R."/>
            <person name="Cuming A.C."/>
            <person name="Tuskan G.A."/>
            <person name="Maumus F."/>
            <person name="Salse J."/>
            <person name="Schmutz J."/>
            <person name="Rensing S.A."/>
        </authorList>
    </citation>
    <scope>NUCLEOTIDE SEQUENCE [LARGE SCALE GENOMIC DNA]</scope>
    <source>
        <strain evidence="2 3">cv. Gransden 2004</strain>
    </source>
</reference>
<keyword evidence="3" id="KW-1185">Reference proteome</keyword>
<reference evidence="1 3" key="1">
    <citation type="journal article" date="2008" name="Science">
        <title>The Physcomitrella genome reveals evolutionary insights into the conquest of land by plants.</title>
        <authorList>
            <person name="Rensing S."/>
            <person name="Lang D."/>
            <person name="Zimmer A."/>
            <person name="Terry A."/>
            <person name="Salamov A."/>
            <person name="Shapiro H."/>
            <person name="Nishiyama T."/>
            <person name="Perroud P.-F."/>
            <person name="Lindquist E."/>
            <person name="Kamisugi Y."/>
            <person name="Tanahashi T."/>
            <person name="Sakakibara K."/>
            <person name="Fujita T."/>
            <person name="Oishi K."/>
            <person name="Shin-I T."/>
            <person name="Kuroki Y."/>
            <person name="Toyoda A."/>
            <person name="Suzuki Y."/>
            <person name="Hashimoto A."/>
            <person name="Yamaguchi K."/>
            <person name="Sugano A."/>
            <person name="Kohara Y."/>
            <person name="Fujiyama A."/>
            <person name="Anterola A."/>
            <person name="Aoki S."/>
            <person name="Ashton N."/>
            <person name="Barbazuk W.B."/>
            <person name="Barker E."/>
            <person name="Bennetzen J."/>
            <person name="Bezanilla M."/>
            <person name="Blankenship R."/>
            <person name="Cho S.H."/>
            <person name="Dutcher S."/>
            <person name="Estelle M."/>
            <person name="Fawcett J.A."/>
            <person name="Gundlach H."/>
            <person name="Hanada K."/>
            <person name="Heyl A."/>
            <person name="Hicks K.A."/>
            <person name="Hugh J."/>
            <person name="Lohr M."/>
            <person name="Mayer K."/>
            <person name="Melkozernov A."/>
            <person name="Murata T."/>
            <person name="Nelson D."/>
            <person name="Pils B."/>
            <person name="Prigge M."/>
            <person name="Reiss B."/>
            <person name="Renner T."/>
            <person name="Rombauts S."/>
            <person name="Rushton P."/>
            <person name="Sanderfoot A."/>
            <person name="Schween G."/>
            <person name="Shiu S.-H."/>
            <person name="Stueber K."/>
            <person name="Theodoulou F.L."/>
            <person name="Tu H."/>
            <person name="Van de Peer Y."/>
            <person name="Verrier P.J."/>
            <person name="Waters E."/>
            <person name="Wood A."/>
            <person name="Yang L."/>
            <person name="Cove D."/>
            <person name="Cuming A."/>
            <person name="Hasebe M."/>
            <person name="Lucas S."/>
            <person name="Mishler D.B."/>
            <person name="Reski R."/>
            <person name="Grigoriev I."/>
            <person name="Quatrano R.S."/>
            <person name="Boore J.L."/>
        </authorList>
    </citation>
    <scope>NUCLEOTIDE SEQUENCE [LARGE SCALE GENOMIC DNA]</scope>
    <source>
        <strain evidence="2 3">cv. Gransden 2004</strain>
    </source>
</reference>
<sequence>MRNPALLTNLEPIEVEPMIQSTLKAINALAGTKRWSIHHHNVITTFLNNKL</sequence>
<gene>
    <name evidence="1" type="ORF">PHYPA_028620</name>
</gene>